<protein>
    <submittedName>
        <fullName evidence="1">Uncharacterized protein</fullName>
    </submittedName>
</protein>
<evidence type="ECO:0000313" key="2">
    <source>
        <dbReference type="Proteomes" id="UP000007347"/>
    </source>
</evidence>
<dbReference type="HOGENOM" id="CLU_2715859_0_0_7"/>
<dbReference type="STRING" id="651182.TOL2_C00200"/>
<dbReference type="Proteomes" id="UP000007347">
    <property type="component" value="Chromosome"/>
</dbReference>
<name>K0NC53_DESTT</name>
<gene>
    <name evidence="1" type="ordered locus">TOL2_C00200</name>
</gene>
<accession>K0NC53</accession>
<dbReference type="KEGG" id="dto:TOL2_C00200"/>
<organism evidence="1 2">
    <name type="scientific">Desulfobacula toluolica (strain DSM 7467 / Tol2)</name>
    <dbReference type="NCBI Taxonomy" id="651182"/>
    <lineage>
        <taxon>Bacteria</taxon>
        <taxon>Pseudomonadati</taxon>
        <taxon>Thermodesulfobacteriota</taxon>
        <taxon>Desulfobacteria</taxon>
        <taxon>Desulfobacterales</taxon>
        <taxon>Desulfobacteraceae</taxon>
        <taxon>Desulfobacula</taxon>
    </lineage>
</organism>
<sequence length="72" mass="8279">MVSNQHRGAYEKAALMLGVLAEVHAVQGDQEKAPNLIHEYCKEKYNRHIAFKRKIKTMISRSRLLQDADITL</sequence>
<dbReference type="AlphaFoldDB" id="K0NC53"/>
<reference evidence="1 2" key="1">
    <citation type="journal article" date="2013" name="Environ. Microbiol.">
        <title>Complete genome, catabolic sub-proteomes and key-metabolites of Desulfobacula toluolica Tol2, a marine, aromatic compound-degrading, sulfate-reducing bacterium.</title>
        <authorList>
            <person name="Wohlbrand L."/>
            <person name="Jacob J.H."/>
            <person name="Kube M."/>
            <person name="Mussmann M."/>
            <person name="Jarling R."/>
            <person name="Beck A."/>
            <person name="Amann R."/>
            <person name="Wilkes H."/>
            <person name="Reinhardt R."/>
            <person name="Rabus R."/>
        </authorList>
    </citation>
    <scope>NUCLEOTIDE SEQUENCE [LARGE SCALE GENOMIC DNA]</scope>
    <source>
        <strain evidence="2">DSM 7467 / Tol2</strain>
    </source>
</reference>
<evidence type="ECO:0000313" key="1">
    <source>
        <dbReference type="EMBL" id="CCK78190.1"/>
    </source>
</evidence>
<proteinExistence type="predicted"/>
<keyword evidence="2" id="KW-1185">Reference proteome</keyword>
<dbReference type="EMBL" id="FO203503">
    <property type="protein sequence ID" value="CCK78190.1"/>
    <property type="molecule type" value="Genomic_DNA"/>
</dbReference>